<dbReference type="AlphaFoldDB" id="A0A4Y9YQ23"/>
<evidence type="ECO:0000313" key="15">
    <source>
        <dbReference type="EMBL" id="TFY63777.1"/>
    </source>
</evidence>
<evidence type="ECO:0000256" key="6">
    <source>
        <dbReference type="ARBA" id="ARBA00022692"/>
    </source>
</evidence>
<evidence type="ECO:0008006" key="17">
    <source>
        <dbReference type="Google" id="ProtNLM"/>
    </source>
</evidence>
<comment type="caution">
    <text evidence="15">The sequence shown here is derived from an EMBL/GenBank/DDBJ whole genome shotgun (WGS) entry which is preliminary data.</text>
</comment>
<dbReference type="SUPFAM" id="SSF48264">
    <property type="entry name" value="Cytochrome P450"/>
    <property type="match status" value="1"/>
</dbReference>
<dbReference type="GO" id="GO:0016020">
    <property type="term" value="C:membrane"/>
    <property type="evidence" value="ECO:0007669"/>
    <property type="project" value="UniProtKB-SubCell"/>
</dbReference>
<keyword evidence="8" id="KW-1133">Transmembrane helix</keyword>
<evidence type="ECO:0000256" key="12">
    <source>
        <dbReference type="ARBA" id="ARBA00023136"/>
    </source>
</evidence>
<evidence type="ECO:0000256" key="11">
    <source>
        <dbReference type="ARBA" id="ARBA00023033"/>
    </source>
</evidence>
<keyword evidence="5 13" id="KW-0349">Heme</keyword>
<feature type="binding site" description="axial binding residue" evidence="13">
    <location>
        <position position="191"/>
    </location>
    <ligand>
        <name>heme</name>
        <dbReference type="ChEBI" id="CHEBI:30413"/>
    </ligand>
    <ligandPart>
        <name>Fe</name>
        <dbReference type="ChEBI" id="CHEBI:18248"/>
    </ligandPart>
</feature>
<dbReference type="OrthoDB" id="2789670at2759"/>
<dbReference type="STRING" id="205917.A0A4Y9YQ23"/>
<organism evidence="15 16">
    <name type="scientific">Dentipellis fragilis</name>
    <dbReference type="NCBI Taxonomy" id="205917"/>
    <lineage>
        <taxon>Eukaryota</taxon>
        <taxon>Fungi</taxon>
        <taxon>Dikarya</taxon>
        <taxon>Basidiomycota</taxon>
        <taxon>Agaricomycotina</taxon>
        <taxon>Agaricomycetes</taxon>
        <taxon>Russulales</taxon>
        <taxon>Hericiaceae</taxon>
        <taxon>Dentipellis</taxon>
    </lineage>
</organism>
<sequence>MCGRRSIHPSKFRPISAEIRADGKLKIYDFRMEPLCAYAGVLFGIADSGTGTTFGTIMTFIMVMERHPDIQQRALEEIRSVVGSERLPSLEDWASLPYVNALIKDDEVPCRHSTCYRPAHNARGYISSPFKAIISIPANTIVLPNIWGLSRDPSVYPSPGDFKSERFLLSEAGKEPMDPWDYMFGFGRRNCLGKP</sequence>
<keyword evidence="12" id="KW-0472">Membrane</keyword>
<evidence type="ECO:0000256" key="4">
    <source>
        <dbReference type="ARBA" id="ARBA00010617"/>
    </source>
</evidence>
<evidence type="ECO:0000256" key="7">
    <source>
        <dbReference type="ARBA" id="ARBA00022723"/>
    </source>
</evidence>
<dbReference type="InterPro" id="IPR002401">
    <property type="entry name" value="Cyt_P450_E_grp-I"/>
</dbReference>
<comment type="subcellular location">
    <subcellularLocation>
        <location evidence="2">Membrane</location>
    </subcellularLocation>
</comment>
<reference evidence="15 16" key="1">
    <citation type="submission" date="2019-02" db="EMBL/GenBank/DDBJ databases">
        <title>Genome sequencing of the rare red list fungi Dentipellis fragilis.</title>
        <authorList>
            <person name="Buettner E."/>
            <person name="Kellner H."/>
        </authorList>
    </citation>
    <scope>NUCLEOTIDE SEQUENCE [LARGE SCALE GENOMIC DNA]</scope>
    <source>
        <strain evidence="15 16">DSM 105465</strain>
    </source>
</reference>
<dbReference type="PANTHER" id="PTHR46300:SF2">
    <property type="entry name" value="CYTOCHROME P450 MONOOXYGENASE ALNH-RELATED"/>
    <property type="match status" value="1"/>
</dbReference>
<accession>A0A4Y9YQ23</accession>
<dbReference type="GO" id="GO:0016705">
    <property type="term" value="F:oxidoreductase activity, acting on paired donors, with incorporation or reduction of molecular oxygen"/>
    <property type="evidence" value="ECO:0007669"/>
    <property type="project" value="InterPro"/>
</dbReference>
<name>A0A4Y9YQ23_9AGAM</name>
<dbReference type="Proteomes" id="UP000298327">
    <property type="component" value="Unassembled WGS sequence"/>
</dbReference>
<dbReference type="InterPro" id="IPR001128">
    <property type="entry name" value="Cyt_P450"/>
</dbReference>
<keyword evidence="7 13" id="KW-0479">Metal-binding</keyword>
<keyword evidence="11 14" id="KW-0503">Monooxygenase</keyword>
<dbReference type="EMBL" id="SEOQ01000399">
    <property type="protein sequence ID" value="TFY63777.1"/>
    <property type="molecule type" value="Genomic_DNA"/>
</dbReference>
<evidence type="ECO:0000256" key="1">
    <source>
        <dbReference type="ARBA" id="ARBA00001971"/>
    </source>
</evidence>
<dbReference type="InterPro" id="IPR017972">
    <property type="entry name" value="Cyt_P450_CS"/>
</dbReference>
<dbReference type="GO" id="GO:0020037">
    <property type="term" value="F:heme binding"/>
    <property type="evidence" value="ECO:0007669"/>
    <property type="project" value="InterPro"/>
</dbReference>
<evidence type="ECO:0000256" key="3">
    <source>
        <dbReference type="ARBA" id="ARBA00005179"/>
    </source>
</evidence>
<dbReference type="PANTHER" id="PTHR46300">
    <property type="entry name" value="P450, PUTATIVE (EUROFUNG)-RELATED-RELATED"/>
    <property type="match status" value="1"/>
</dbReference>
<dbReference type="GO" id="GO:0004497">
    <property type="term" value="F:monooxygenase activity"/>
    <property type="evidence" value="ECO:0007669"/>
    <property type="project" value="UniProtKB-KW"/>
</dbReference>
<evidence type="ECO:0000256" key="2">
    <source>
        <dbReference type="ARBA" id="ARBA00004370"/>
    </source>
</evidence>
<keyword evidence="9 14" id="KW-0560">Oxidoreductase</keyword>
<comment type="cofactor">
    <cofactor evidence="1 13">
        <name>heme</name>
        <dbReference type="ChEBI" id="CHEBI:30413"/>
    </cofactor>
</comment>
<proteinExistence type="inferred from homology"/>
<comment type="similarity">
    <text evidence="4 14">Belongs to the cytochrome P450 family.</text>
</comment>
<evidence type="ECO:0000256" key="5">
    <source>
        <dbReference type="ARBA" id="ARBA00022617"/>
    </source>
</evidence>
<keyword evidence="6" id="KW-0812">Transmembrane</keyword>
<dbReference type="Gene3D" id="1.10.630.10">
    <property type="entry name" value="Cytochrome P450"/>
    <property type="match status" value="1"/>
</dbReference>
<evidence type="ECO:0000256" key="9">
    <source>
        <dbReference type="ARBA" id="ARBA00023002"/>
    </source>
</evidence>
<evidence type="ECO:0000313" key="16">
    <source>
        <dbReference type="Proteomes" id="UP000298327"/>
    </source>
</evidence>
<evidence type="ECO:0000256" key="14">
    <source>
        <dbReference type="RuleBase" id="RU000461"/>
    </source>
</evidence>
<dbReference type="InterPro" id="IPR036396">
    <property type="entry name" value="Cyt_P450_sf"/>
</dbReference>
<dbReference type="InterPro" id="IPR050364">
    <property type="entry name" value="Cytochrome_P450_fung"/>
</dbReference>
<evidence type="ECO:0000256" key="10">
    <source>
        <dbReference type="ARBA" id="ARBA00023004"/>
    </source>
</evidence>
<dbReference type="PRINTS" id="PR00463">
    <property type="entry name" value="EP450I"/>
</dbReference>
<comment type="pathway">
    <text evidence="3">Secondary metabolite biosynthesis.</text>
</comment>
<dbReference type="GO" id="GO:0005506">
    <property type="term" value="F:iron ion binding"/>
    <property type="evidence" value="ECO:0007669"/>
    <property type="project" value="InterPro"/>
</dbReference>
<keyword evidence="16" id="KW-1185">Reference proteome</keyword>
<dbReference type="Pfam" id="PF00067">
    <property type="entry name" value="p450"/>
    <property type="match status" value="1"/>
</dbReference>
<gene>
    <name evidence="15" type="ORF">EVG20_g6179</name>
</gene>
<evidence type="ECO:0000256" key="8">
    <source>
        <dbReference type="ARBA" id="ARBA00022989"/>
    </source>
</evidence>
<protein>
    <recommendedName>
        <fullName evidence="17">Cytochrome P450</fullName>
    </recommendedName>
</protein>
<dbReference type="PROSITE" id="PS00086">
    <property type="entry name" value="CYTOCHROME_P450"/>
    <property type="match status" value="1"/>
</dbReference>
<evidence type="ECO:0000256" key="13">
    <source>
        <dbReference type="PIRSR" id="PIRSR602401-1"/>
    </source>
</evidence>
<keyword evidence="10 13" id="KW-0408">Iron</keyword>